<dbReference type="PANTHER" id="PTHR11908:SF132">
    <property type="entry name" value="ALDEHYDE OXIDASE 1-RELATED"/>
    <property type="match status" value="1"/>
</dbReference>
<evidence type="ECO:0000256" key="1">
    <source>
        <dbReference type="ARBA" id="ARBA00022505"/>
    </source>
</evidence>
<dbReference type="PANTHER" id="PTHR11908">
    <property type="entry name" value="XANTHINE DEHYDROGENASE"/>
    <property type="match status" value="1"/>
</dbReference>
<gene>
    <name evidence="5" type="primary">xdhA</name>
    <name evidence="5" type="ORF">PDESU_05961</name>
</gene>
<dbReference type="RefSeq" id="WP_136082847.1">
    <property type="nucleotide sequence ID" value="NZ_CAAHFG010000004.1"/>
</dbReference>
<dbReference type="SMART" id="SM01008">
    <property type="entry name" value="Ald_Xan_dh_C"/>
    <property type="match status" value="1"/>
</dbReference>
<evidence type="ECO:0000313" key="5">
    <source>
        <dbReference type="EMBL" id="VGO17365.1"/>
    </source>
</evidence>
<comment type="cofactor">
    <cofactor evidence="3">
        <name>Mo-molybdopterin cytosine dinucleotide</name>
        <dbReference type="ChEBI" id="CHEBI:71308"/>
    </cofactor>
</comment>
<dbReference type="AlphaFoldDB" id="A0A6C2UBE6"/>
<dbReference type="GO" id="GO:0005506">
    <property type="term" value="F:iron ion binding"/>
    <property type="evidence" value="ECO:0007669"/>
    <property type="project" value="InterPro"/>
</dbReference>
<dbReference type="Gene3D" id="3.30.365.10">
    <property type="entry name" value="Aldehyde oxidase/xanthine dehydrogenase, molybdopterin binding domain"/>
    <property type="match status" value="4"/>
</dbReference>
<keyword evidence="1" id="KW-0500">Molybdenum</keyword>
<dbReference type="InterPro" id="IPR036856">
    <property type="entry name" value="Ald_Oxase/Xan_DH_a/b_sf"/>
</dbReference>
<protein>
    <submittedName>
        <fullName evidence="5">Xanthine dehydrogenase molybdenum-binding subunit XdhA</fullName>
    </submittedName>
</protein>
<proteinExistence type="predicted"/>
<evidence type="ECO:0000313" key="6">
    <source>
        <dbReference type="Proteomes" id="UP000366872"/>
    </source>
</evidence>
<evidence type="ECO:0000259" key="4">
    <source>
        <dbReference type="SMART" id="SM01008"/>
    </source>
</evidence>
<dbReference type="SUPFAM" id="SSF56003">
    <property type="entry name" value="Molybdenum cofactor-binding domain"/>
    <property type="match status" value="1"/>
</dbReference>
<dbReference type="Gene3D" id="3.90.1170.50">
    <property type="entry name" value="Aldehyde oxidase/xanthine dehydrogenase, a/b hammerhead"/>
    <property type="match status" value="1"/>
</dbReference>
<dbReference type="InterPro" id="IPR000674">
    <property type="entry name" value="Ald_Oxase/Xan_DH_a/b"/>
</dbReference>
<organism evidence="5 6">
    <name type="scientific">Pontiella desulfatans</name>
    <dbReference type="NCBI Taxonomy" id="2750659"/>
    <lineage>
        <taxon>Bacteria</taxon>
        <taxon>Pseudomonadati</taxon>
        <taxon>Kiritimatiellota</taxon>
        <taxon>Kiritimatiellia</taxon>
        <taxon>Kiritimatiellales</taxon>
        <taxon>Pontiellaceae</taxon>
        <taxon>Pontiella</taxon>
    </lineage>
</organism>
<dbReference type="InterPro" id="IPR008274">
    <property type="entry name" value="AldOxase/xan_DH_MoCoBD1"/>
</dbReference>
<dbReference type="InterPro" id="IPR016208">
    <property type="entry name" value="Ald_Oxase/xanthine_DH-like"/>
</dbReference>
<evidence type="ECO:0000256" key="2">
    <source>
        <dbReference type="ARBA" id="ARBA00023002"/>
    </source>
</evidence>
<dbReference type="Pfam" id="PF02738">
    <property type="entry name" value="MoCoBD_1"/>
    <property type="match status" value="1"/>
</dbReference>
<name>A0A6C2UBE6_PONDE</name>
<keyword evidence="2" id="KW-0560">Oxidoreductase</keyword>
<dbReference type="SUPFAM" id="SSF54665">
    <property type="entry name" value="CO dehydrogenase molybdoprotein N-domain-like"/>
    <property type="match status" value="1"/>
</dbReference>
<accession>A0A6C2UBE6</accession>
<feature type="domain" description="Aldehyde oxidase/xanthine dehydrogenase a/b hammerhead" evidence="4">
    <location>
        <begin position="25"/>
        <end position="114"/>
    </location>
</feature>
<dbReference type="Pfam" id="PF01315">
    <property type="entry name" value="Ald_Xan_dh_C"/>
    <property type="match status" value="1"/>
</dbReference>
<dbReference type="InterPro" id="IPR037165">
    <property type="entry name" value="AldOxase/xan_DH_Mopterin-bd_sf"/>
</dbReference>
<dbReference type="Proteomes" id="UP000366872">
    <property type="component" value="Unassembled WGS sequence"/>
</dbReference>
<sequence>MSGWPKETKHLSKRTVRVDAKEKVTGRAKYTYDQHPKGMLYGMMLRSKWPAARLEEIDLQPALDMPGVEAAVLVQDVPRDIRFYGQEIAAVAAATPEIAEEAIRAIKLKATVRPHVVDPMKSIEEGAPEVFKGRTNLSTPKTRERANPDEAFAKADVVAEVTVMTQAEIHHPLETHGHVIDWGADGNVTVWASTQAISSVKNAIAKALDVPSSQVRVISEFMGGGFGAKFGSGVEGLACARLSKATKKPVKLMLSRFDNHHSVGNRPGSYQKIKIAADKSGKLVAYENIGFGSAGYASGGATAGGGGGAGFKTPYVYDVRPVKTSQFGVAIHAGSARAFRAPQHPQGCFGMETAMQELCDKLGMDPVEFRKMNTAHEVRLSQFDLAAERFEWKKKFKKPGSSKGAVKSGVGVATGEWGGGGKNSTAEVIVGEDGSVEVRCGTQDLGTATKTSMAVVAAETLGLDPTDIVSRCGDTNFPPSGGSGGSTTSPSVMPAVKVACDNTIEELRLASGMSDVTGKNWKKACSKIGPDPLVVQGKWREGLSGNGTAGVQMAEVEVDTETGFIKVKKITCVQDCGLLVNLQTAESQANGGIIMGISYALYEERVMDDATGVPLNPNFETYKLPTLADMPEIDVTFQNMPERGVIGIGEPVTVPTAAAIANAVSNAIGIRMTSLPITPAKVLDALNGTPGAEQNIAWDRVASISKTGDFINLDQQELPA</sequence>
<evidence type="ECO:0000256" key="3">
    <source>
        <dbReference type="ARBA" id="ARBA00053029"/>
    </source>
</evidence>
<dbReference type="GO" id="GO:0016491">
    <property type="term" value="F:oxidoreductase activity"/>
    <property type="evidence" value="ECO:0007669"/>
    <property type="project" value="UniProtKB-KW"/>
</dbReference>
<dbReference type="EMBL" id="CAAHFG010000004">
    <property type="protein sequence ID" value="VGO17365.1"/>
    <property type="molecule type" value="Genomic_DNA"/>
</dbReference>
<reference evidence="5 6" key="1">
    <citation type="submission" date="2019-04" db="EMBL/GenBank/DDBJ databases">
        <authorList>
            <person name="Van Vliet M D."/>
        </authorList>
    </citation>
    <scope>NUCLEOTIDE SEQUENCE [LARGE SCALE GENOMIC DNA]</scope>
    <source>
        <strain evidence="5 6">F1</strain>
    </source>
</reference>
<dbReference type="FunFam" id="3.30.365.10:FF:000001">
    <property type="entry name" value="Xanthine dehydrogenase oxidase"/>
    <property type="match status" value="1"/>
</dbReference>
<dbReference type="Pfam" id="PF20256">
    <property type="entry name" value="MoCoBD_2"/>
    <property type="match status" value="1"/>
</dbReference>
<keyword evidence="6" id="KW-1185">Reference proteome</keyword>
<dbReference type="InterPro" id="IPR046867">
    <property type="entry name" value="AldOxase/xan_DH_MoCoBD2"/>
</dbReference>